<dbReference type="SUPFAM" id="SSF158832">
    <property type="entry name" value="Tex N-terminal region-like"/>
    <property type="match status" value="1"/>
</dbReference>
<dbReference type="Pfam" id="PF00575">
    <property type="entry name" value="S1"/>
    <property type="match status" value="1"/>
</dbReference>
<dbReference type="GO" id="GO:0006412">
    <property type="term" value="P:translation"/>
    <property type="evidence" value="ECO:0007669"/>
    <property type="project" value="TreeGrafter"/>
</dbReference>
<dbReference type="SUPFAM" id="SSF53098">
    <property type="entry name" value="Ribonuclease H-like"/>
    <property type="match status" value="1"/>
</dbReference>
<dbReference type="InterPro" id="IPR012337">
    <property type="entry name" value="RNaseH-like_sf"/>
</dbReference>
<dbReference type="Pfam" id="PF12836">
    <property type="entry name" value="HHH_3"/>
    <property type="match status" value="1"/>
</dbReference>
<dbReference type="SUPFAM" id="SSF47781">
    <property type="entry name" value="RuvA domain 2-like"/>
    <property type="match status" value="2"/>
</dbReference>
<dbReference type="InterPro" id="IPR023323">
    <property type="entry name" value="Tex-like_dom_sf"/>
</dbReference>
<sequence length="813" mass="88562">MAKCPASLTRGIWSGGPVTQPAVRSAGPRRDFSRQIIHDMTETVALKIVQRIATELSVQPRQVAAAVQLLDEGSTVPFIARYRKEVTGNLDDTQLRQLEERLLYLRELEDRRATILSSIDEQGKLTDELRAAIGAADSKQVLEDLYLPYKPKRRTRAQIAREAGLEPLAQALLANPLLDPQTEAAAYVDADKGVADVKAALDGARDILSEQFGETAELLGKLRDYLHSQGVVSSAVVEGKENEEGEKFRDYYDYAETIRTVPSHRALALFRGRNAGVLTVKLGLGEELDAQVPHPGEAMIARHVGIANQGRPADKWLSDVCRWCWRVKVQPHIENELLTQLRETAEAEAIRVFARNLKDLLLAAPAGPKAVIGLDPGLRTGVKVAVVDRTGKVLATDTIYPHEPRRDWDGSLAKLARIAAQTQAELISIGNGTASRETDKLASELIAKHPELRLQKIVVSEAGASVYSASELAAKEFPEMDVSLRGAVSIARRLQDPLAELVKIEPKAIGVGQYQHDVNQRELARSLDAVVEDCVNAVGVDANTASVALLARVSGLNATLARNIVDYRDANGPFPSREHLRKVPRLGDKTFEQAAGFLRINGGENPLDRSSVHPEAYPVVQRILAKISKRIDDVLGSRDSLSGLSPAEFVDERFGLPTVRDILSELEKPGRDPRPEFKTATFRDGVEKVSDLMPGMLLEGVVTNVAAFGAFVDIGVHQDGLVHVSAMSTKFIKDPHEVVKAGQVVKVKVIDVDVKRQRIALTMRLDDEAAAPGMAPRGGQDRGNAGRGAARPQRSREPEPAGAMAAAFAKLKR</sequence>
<dbReference type="FunFam" id="1.10.150.310:FF:000001">
    <property type="entry name" value="RNA-binding transcriptional accessory protein"/>
    <property type="match status" value="1"/>
</dbReference>
<dbReference type="FunFam" id="1.10.10.650:FF:000001">
    <property type="entry name" value="S1 RNA-binding domain 1"/>
    <property type="match status" value="1"/>
</dbReference>
<dbReference type="CDD" id="cd05685">
    <property type="entry name" value="S1_Tex"/>
    <property type="match status" value="1"/>
</dbReference>
<dbReference type="InterPro" id="IPR055179">
    <property type="entry name" value="Tex-like_central_region"/>
</dbReference>
<dbReference type="PROSITE" id="PS50126">
    <property type="entry name" value="S1"/>
    <property type="match status" value="1"/>
</dbReference>
<dbReference type="InterPro" id="IPR003029">
    <property type="entry name" value="S1_domain"/>
</dbReference>
<evidence type="ECO:0000313" key="3">
    <source>
        <dbReference type="EMBL" id="VVU53103.1"/>
    </source>
</evidence>
<dbReference type="Pfam" id="PF17674">
    <property type="entry name" value="HHH_9"/>
    <property type="match status" value="1"/>
</dbReference>
<dbReference type="FunFam" id="2.40.50.140:FF:000051">
    <property type="entry name" value="RNA-binding transcriptional accessory protein"/>
    <property type="match status" value="1"/>
</dbReference>
<dbReference type="SMART" id="SM00316">
    <property type="entry name" value="S1"/>
    <property type="match status" value="1"/>
</dbReference>
<dbReference type="Pfam" id="PF22706">
    <property type="entry name" value="Tex_central_region"/>
    <property type="match status" value="1"/>
</dbReference>
<proteinExistence type="predicted"/>
<dbReference type="Gene3D" id="2.40.50.140">
    <property type="entry name" value="Nucleic acid-binding proteins"/>
    <property type="match status" value="1"/>
</dbReference>
<dbReference type="Gene3D" id="1.10.10.650">
    <property type="entry name" value="RuvA domain 2-like"/>
    <property type="match status" value="1"/>
</dbReference>
<dbReference type="FunFam" id="3.30.420.140:FF:000001">
    <property type="entry name" value="RNA-binding transcriptional accessory protein"/>
    <property type="match status" value="1"/>
</dbReference>
<dbReference type="InterPro" id="IPR044146">
    <property type="entry name" value="S1_Tex"/>
</dbReference>
<protein>
    <submittedName>
        <fullName evidence="3">RNA-binding S1 domain-containing protein</fullName>
    </submittedName>
</protein>
<dbReference type="InterPro" id="IPR041692">
    <property type="entry name" value="HHH_9"/>
</dbReference>
<dbReference type="InterPro" id="IPR037027">
    <property type="entry name" value="YqgF/RNaseH-like_dom_sf"/>
</dbReference>
<dbReference type="Proteomes" id="UP000494201">
    <property type="component" value="Unassembled WGS sequence"/>
</dbReference>
<feature type="compositionally biased region" description="Low complexity" evidence="1">
    <location>
        <begin position="801"/>
        <end position="813"/>
    </location>
</feature>
<dbReference type="PANTHER" id="PTHR10724">
    <property type="entry name" value="30S RIBOSOMAL PROTEIN S1"/>
    <property type="match status" value="1"/>
</dbReference>
<dbReference type="Pfam" id="PF09371">
    <property type="entry name" value="Tex_N"/>
    <property type="match status" value="1"/>
</dbReference>
<dbReference type="GO" id="GO:0005829">
    <property type="term" value="C:cytosol"/>
    <property type="evidence" value="ECO:0007669"/>
    <property type="project" value="TreeGrafter"/>
</dbReference>
<dbReference type="GO" id="GO:0003735">
    <property type="term" value="F:structural constituent of ribosome"/>
    <property type="evidence" value="ECO:0007669"/>
    <property type="project" value="TreeGrafter"/>
</dbReference>
<feature type="region of interest" description="Disordered" evidence="1">
    <location>
        <begin position="770"/>
        <end position="813"/>
    </location>
</feature>
<organism evidence="3 4">
    <name type="scientific">Burkholderia anthina</name>
    <dbReference type="NCBI Taxonomy" id="179879"/>
    <lineage>
        <taxon>Bacteria</taxon>
        <taxon>Pseudomonadati</taxon>
        <taxon>Pseudomonadota</taxon>
        <taxon>Betaproteobacteria</taxon>
        <taxon>Burkholderiales</taxon>
        <taxon>Burkholderiaceae</taxon>
        <taxon>Burkholderia</taxon>
        <taxon>Burkholderia cepacia complex</taxon>
    </lineage>
</organism>
<dbReference type="Gene3D" id="1.10.150.310">
    <property type="entry name" value="Tex RuvX-like domain-like"/>
    <property type="match status" value="1"/>
</dbReference>
<accession>A0A6P2GHJ3</accession>
<dbReference type="Gene3D" id="3.30.420.140">
    <property type="entry name" value="YqgF/RNase H-like domain"/>
    <property type="match status" value="1"/>
</dbReference>
<dbReference type="SUPFAM" id="SSF50249">
    <property type="entry name" value="Nucleic acid-binding proteins"/>
    <property type="match status" value="1"/>
</dbReference>
<evidence type="ECO:0000313" key="4">
    <source>
        <dbReference type="Proteomes" id="UP000494201"/>
    </source>
</evidence>
<dbReference type="GO" id="GO:0006139">
    <property type="term" value="P:nucleobase-containing compound metabolic process"/>
    <property type="evidence" value="ECO:0007669"/>
    <property type="project" value="InterPro"/>
</dbReference>
<name>A0A6P2GHJ3_9BURK</name>
<evidence type="ECO:0000256" key="1">
    <source>
        <dbReference type="SAM" id="MobiDB-lite"/>
    </source>
</evidence>
<feature type="domain" description="S1 motif" evidence="2">
    <location>
        <begin position="695"/>
        <end position="764"/>
    </location>
</feature>
<reference evidence="3 4" key="1">
    <citation type="submission" date="2019-09" db="EMBL/GenBank/DDBJ databases">
        <authorList>
            <person name="Depoorter E."/>
        </authorList>
    </citation>
    <scope>NUCLEOTIDE SEQUENCE [LARGE SCALE GENOMIC DNA]</scope>
    <source>
        <strain evidence="3">LMG 20980</strain>
    </source>
</reference>
<dbReference type="PANTHER" id="PTHR10724:SF10">
    <property type="entry name" value="S1 RNA-BINDING DOMAIN-CONTAINING PROTEIN 1"/>
    <property type="match status" value="1"/>
</dbReference>
<dbReference type="InterPro" id="IPR032639">
    <property type="entry name" value="Tex_YqgF"/>
</dbReference>
<dbReference type="GO" id="GO:0003729">
    <property type="term" value="F:mRNA binding"/>
    <property type="evidence" value="ECO:0007669"/>
    <property type="project" value="UniProtKB-ARBA"/>
</dbReference>
<dbReference type="Pfam" id="PF16921">
    <property type="entry name" value="Tex_YqgF"/>
    <property type="match status" value="1"/>
</dbReference>
<dbReference type="AlphaFoldDB" id="A0A6P2GHJ3"/>
<dbReference type="EMBL" id="CABVLY010000030">
    <property type="protein sequence ID" value="VVU53103.1"/>
    <property type="molecule type" value="Genomic_DNA"/>
</dbReference>
<dbReference type="InterPro" id="IPR018974">
    <property type="entry name" value="Tex-like_N"/>
</dbReference>
<gene>
    <name evidence="3" type="ORF">BAN20980_05831</name>
</gene>
<dbReference type="SMART" id="SM00732">
    <property type="entry name" value="YqgFc"/>
    <property type="match status" value="1"/>
</dbReference>
<evidence type="ECO:0000259" key="2">
    <source>
        <dbReference type="PROSITE" id="PS50126"/>
    </source>
</evidence>
<dbReference type="InterPro" id="IPR010994">
    <property type="entry name" value="RuvA_2-like"/>
</dbReference>
<dbReference type="InterPro" id="IPR006641">
    <property type="entry name" value="YqgF/RNaseH-like_dom"/>
</dbReference>
<dbReference type="Gene3D" id="1.10.3500.10">
    <property type="entry name" value="Tex N-terminal region-like"/>
    <property type="match status" value="1"/>
</dbReference>
<dbReference type="InterPro" id="IPR050437">
    <property type="entry name" value="Ribos_protein_bS1-like"/>
</dbReference>
<dbReference type="InterPro" id="IPR023319">
    <property type="entry name" value="Tex-like_HTH_dom_sf"/>
</dbReference>
<dbReference type="InterPro" id="IPR012340">
    <property type="entry name" value="NA-bd_OB-fold"/>
</dbReference>